<evidence type="ECO:0000256" key="1">
    <source>
        <dbReference type="ARBA" id="ARBA00004613"/>
    </source>
</evidence>
<accession>A0ABU3SJP8</accession>
<name>A0ABU3SJP8_9MICO</name>
<proteinExistence type="predicted"/>
<dbReference type="EMBL" id="JAWDIT010000001">
    <property type="protein sequence ID" value="MDU0344901.1"/>
    <property type="molecule type" value="Genomic_DNA"/>
</dbReference>
<sequence>MTTTRAARRRRASRRVRARRTLVATVAVALIAGAVTAFALTRGPAAVDETTAASGTPTSSPTPTPTPTPTPLTAAERLLATTSDPNACAVSFAGDGIALDPELQTRGVRYAALPLPRAEGRVFAGWYPTVADAQALTLSARVNGADLVSCTGREQVLHAGWTTPEANAAEDAGIPILMYHQFTQKPEGEDGWLRGNYAYIGDFDAQMAHIQESGFYLPTWDELSAFIDGRLFLPKHSVIITDDDADSSWLELAAPIVDARHLLTTSFVITSSRTEPTPNGFVLQRSHTHDMHRAGANGKGRMVNDDADTIAADLEQSAQILGAKEVVAYPFGHYNDTTKEGVRRAGFELGRTIEPGYVRIGTDKLALPVIRVNYGMTVDDLKAEIG</sequence>
<feature type="domain" description="NodB homology" evidence="5">
    <location>
        <begin position="234"/>
        <end position="348"/>
    </location>
</feature>
<organism evidence="6 7">
    <name type="scientific">Microbacterium phycohabitans</name>
    <dbReference type="NCBI Taxonomy" id="3075993"/>
    <lineage>
        <taxon>Bacteria</taxon>
        <taxon>Bacillati</taxon>
        <taxon>Actinomycetota</taxon>
        <taxon>Actinomycetes</taxon>
        <taxon>Micrococcales</taxon>
        <taxon>Microbacteriaceae</taxon>
        <taxon>Microbacterium</taxon>
    </lineage>
</organism>
<feature type="chain" id="PRO_5046865547" evidence="4">
    <location>
        <begin position="40"/>
        <end position="386"/>
    </location>
</feature>
<keyword evidence="2 4" id="KW-0732">Signal</keyword>
<evidence type="ECO:0000259" key="5">
    <source>
        <dbReference type="Pfam" id="PF01522"/>
    </source>
</evidence>
<reference evidence="6 7" key="1">
    <citation type="submission" date="2023-09" db="EMBL/GenBank/DDBJ databases">
        <title>Microbacterium fusihabitans sp. nov., Microbacterium phycihabitans sp. nov., and Microbacterium cervinum sp. nov., isolated from dried seaweeds of beach.</title>
        <authorList>
            <person name="Lee S.D."/>
        </authorList>
    </citation>
    <scope>NUCLEOTIDE SEQUENCE [LARGE SCALE GENOMIC DNA]</scope>
    <source>
        <strain evidence="6 7">KSW2-29</strain>
    </source>
</reference>
<feature type="compositionally biased region" description="Low complexity" evidence="3">
    <location>
        <begin position="50"/>
        <end position="59"/>
    </location>
</feature>
<dbReference type="InterPro" id="IPR002509">
    <property type="entry name" value="NODB_dom"/>
</dbReference>
<keyword evidence="7" id="KW-1185">Reference proteome</keyword>
<dbReference type="SUPFAM" id="SSF88713">
    <property type="entry name" value="Glycoside hydrolase/deacetylase"/>
    <property type="match status" value="1"/>
</dbReference>
<comment type="caution">
    <text evidence="6">The sequence shown here is derived from an EMBL/GenBank/DDBJ whole genome shotgun (WGS) entry which is preliminary data.</text>
</comment>
<evidence type="ECO:0000313" key="7">
    <source>
        <dbReference type="Proteomes" id="UP001261125"/>
    </source>
</evidence>
<dbReference type="InterPro" id="IPR051398">
    <property type="entry name" value="Polysacch_Deacetylase"/>
</dbReference>
<evidence type="ECO:0000256" key="4">
    <source>
        <dbReference type="SAM" id="SignalP"/>
    </source>
</evidence>
<dbReference type="Pfam" id="PF01522">
    <property type="entry name" value="Polysacc_deac_1"/>
    <property type="match status" value="1"/>
</dbReference>
<dbReference type="PANTHER" id="PTHR34216:SF3">
    <property type="entry name" value="POLY-BETA-1,6-N-ACETYL-D-GLUCOSAMINE N-DEACETYLASE"/>
    <property type="match status" value="1"/>
</dbReference>
<feature type="signal peptide" evidence="4">
    <location>
        <begin position="1"/>
        <end position="39"/>
    </location>
</feature>
<dbReference type="RefSeq" id="WP_316003568.1">
    <property type="nucleotide sequence ID" value="NZ_JAWDIT010000001.1"/>
</dbReference>
<gene>
    <name evidence="6" type="ORF">RWH44_04220</name>
</gene>
<evidence type="ECO:0000313" key="6">
    <source>
        <dbReference type="EMBL" id="MDU0344901.1"/>
    </source>
</evidence>
<dbReference type="Proteomes" id="UP001261125">
    <property type="component" value="Unassembled WGS sequence"/>
</dbReference>
<comment type="subcellular location">
    <subcellularLocation>
        <location evidence="1">Secreted</location>
    </subcellularLocation>
</comment>
<evidence type="ECO:0000256" key="3">
    <source>
        <dbReference type="SAM" id="MobiDB-lite"/>
    </source>
</evidence>
<evidence type="ECO:0000256" key="2">
    <source>
        <dbReference type="ARBA" id="ARBA00022729"/>
    </source>
</evidence>
<dbReference type="PANTHER" id="PTHR34216">
    <property type="match status" value="1"/>
</dbReference>
<dbReference type="Gene3D" id="3.20.20.370">
    <property type="entry name" value="Glycoside hydrolase/deacetylase"/>
    <property type="match status" value="1"/>
</dbReference>
<feature type="compositionally biased region" description="Pro residues" evidence="3">
    <location>
        <begin position="60"/>
        <end position="70"/>
    </location>
</feature>
<feature type="region of interest" description="Disordered" evidence="3">
    <location>
        <begin position="49"/>
        <end position="71"/>
    </location>
</feature>
<dbReference type="InterPro" id="IPR011330">
    <property type="entry name" value="Glyco_hydro/deAcase_b/a-brl"/>
</dbReference>
<protein>
    <submittedName>
        <fullName evidence="6">Polysaccharide deacetylase family protein</fullName>
    </submittedName>
</protein>